<dbReference type="HAMAP" id="MF_00178">
    <property type="entry name" value="Lumazine_synth"/>
    <property type="match status" value="1"/>
</dbReference>
<dbReference type="GO" id="GO:0000906">
    <property type="term" value="F:6,7-dimethyl-8-ribityllumazine synthase activity"/>
    <property type="evidence" value="ECO:0007669"/>
    <property type="project" value="UniProtKB-EC"/>
</dbReference>
<evidence type="ECO:0000256" key="7">
    <source>
        <dbReference type="HAMAP-Rule" id="MF_00178"/>
    </source>
</evidence>
<dbReference type="SUPFAM" id="SSF52121">
    <property type="entry name" value="Lumazine synthase"/>
    <property type="match status" value="1"/>
</dbReference>
<evidence type="ECO:0000256" key="4">
    <source>
        <dbReference type="ARBA" id="ARBA00022619"/>
    </source>
</evidence>
<comment type="pathway">
    <text evidence="1 7">Cofactor biosynthesis; riboflavin biosynthesis; riboflavin from 2-hydroxy-3-oxobutyl phosphate and 5-amino-6-(D-ribitylamino)uracil: step 1/2.</text>
</comment>
<comment type="caution">
    <text evidence="8">The sequence shown here is derived from an EMBL/GenBank/DDBJ whole genome shotgun (WGS) entry which is preliminary data.</text>
</comment>
<feature type="binding site" evidence="7">
    <location>
        <position position="116"/>
    </location>
    <ligand>
        <name>5-amino-6-(D-ribitylamino)uracil</name>
        <dbReference type="ChEBI" id="CHEBI:15934"/>
    </ligand>
</feature>
<evidence type="ECO:0000256" key="2">
    <source>
        <dbReference type="ARBA" id="ARBA00007424"/>
    </source>
</evidence>
<comment type="function">
    <text evidence="7">Catalyzes the formation of 6,7-dimethyl-8-ribityllumazine by condensation of 5-amino-6-(D-ribitylamino)uracil with 3,4-dihydroxy-2-butanone 4-phosphate. This is the penultimate step in the biosynthesis of riboflavin.</text>
</comment>
<gene>
    <name evidence="7 8" type="primary">ribH</name>
    <name evidence="8" type="ORF">AAK873_09260</name>
</gene>
<dbReference type="EMBL" id="JBCLPP010000024">
    <property type="protein sequence ID" value="MEY8245798.1"/>
    <property type="molecule type" value="Genomic_DNA"/>
</dbReference>
<evidence type="ECO:0000256" key="6">
    <source>
        <dbReference type="ARBA" id="ARBA00048785"/>
    </source>
</evidence>
<protein>
    <recommendedName>
        <fullName evidence="3 7">6,7-dimethyl-8-ribityllumazine synthase</fullName>
        <shortName evidence="7">DMRL synthase</shortName>
        <shortName evidence="7">LS</shortName>
        <shortName evidence="7">Lumazine synthase</shortName>
        <ecNumber evidence="3 7">2.5.1.78</ecNumber>
    </recommendedName>
</protein>
<dbReference type="PANTHER" id="PTHR21058:SF0">
    <property type="entry name" value="6,7-DIMETHYL-8-RIBITYLLUMAZINE SYNTHASE"/>
    <property type="match status" value="1"/>
</dbReference>
<evidence type="ECO:0000256" key="5">
    <source>
        <dbReference type="ARBA" id="ARBA00022679"/>
    </source>
</evidence>
<dbReference type="EC" id="2.5.1.78" evidence="3 7"/>
<dbReference type="PROSITE" id="PS00380">
    <property type="entry name" value="RHODANESE_1"/>
    <property type="match status" value="1"/>
</dbReference>
<organism evidence="8 9">
    <name type="scientific">Heminiphilus faecis</name>
    <dbReference type="NCBI Taxonomy" id="2601703"/>
    <lineage>
        <taxon>Bacteria</taxon>
        <taxon>Pseudomonadati</taxon>
        <taxon>Bacteroidota</taxon>
        <taxon>Bacteroidia</taxon>
        <taxon>Bacteroidales</taxon>
        <taxon>Muribaculaceae</taxon>
        <taxon>Heminiphilus</taxon>
    </lineage>
</organism>
<sequence>MSTALSTGAPHGALPRLPEGTKIALVTAEWNSHITEALASGAASLLTSEGVSFDTFHVPGAVELTYGAASLMDSYDAVIVFGCVIRGGTPHFDYVCQSVTQGITALNAQGRCPVIFGVLTVDTEQDAIDRAGGILGNKGSEAAEAAIKMIDFTCTVKKI</sequence>
<keyword evidence="5 7" id="KW-0808">Transferase</keyword>
<accession>A0ABV4CWN3</accession>
<dbReference type="Gene3D" id="3.40.50.960">
    <property type="entry name" value="Lumazine/riboflavin synthase"/>
    <property type="match status" value="1"/>
</dbReference>
<dbReference type="PANTHER" id="PTHR21058">
    <property type="entry name" value="6,7-DIMETHYL-8-RIBITYLLUMAZINE SYNTHASE DMRL SYNTHASE LUMAZINE SYNTHASE"/>
    <property type="match status" value="1"/>
</dbReference>
<feature type="binding site" evidence="7">
    <location>
        <begin position="61"/>
        <end position="63"/>
    </location>
    <ligand>
        <name>5-amino-6-(D-ribitylamino)uracil</name>
        <dbReference type="ChEBI" id="CHEBI:15934"/>
    </ligand>
</feature>
<dbReference type="InterPro" id="IPR036467">
    <property type="entry name" value="LS/RS_sf"/>
</dbReference>
<comment type="similarity">
    <text evidence="2 7">Belongs to the DMRL synthase family.</text>
</comment>
<name>A0ABV4CWN3_9BACT</name>
<dbReference type="InterPro" id="IPR002180">
    <property type="entry name" value="LS/RS"/>
</dbReference>
<dbReference type="RefSeq" id="WP_121698438.1">
    <property type="nucleotide sequence ID" value="NZ_JBCLPP010000024.1"/>
</dbReference>
<dbReference type="Proteomes" id="UP001565200">
    <property type="component" value="Unassembled WGS sequence"/>
</dbReference>
<dbReference type="CDD" id="cd09209">
    <property type="entry name" value="Lumazine_synthase-I"/>
    <property type="match status" value="1"/>
</dbReference>
<dbReference type="InterPro" id="IPR001307">
    <property type="entry name" value="Thiosulphate_STrfase_CS"/>
</dbReference>
<feature type="active site" description="Proton donor" evidence="7">
    <location>
        <position position="91"/>
    </location>
</feature>
<feature type="binding site" evidence="7">
    <location>
        <position position="30"/>
    </location>
    <ligand>
        <name>5-amino-6-(D-ribitylamino)uracil</name>
        <dbReference type="ChEBI" id="CHEBI:15934"/>
    </ligand>
</feature>
<comment type="catalytic activity">
    <reaction evidence="6 7">
        <text>(2S)-2-hydroxy-3-oxobutyl phosphate + 5-amino-6-(D-ribitylamino)uracil = 6,7-dimethyl-8-(1-D-ribityl)lumazine + phosphate + 2 H2O + H(+)</text>
        <dbReference type="Rhea" id="RHEA:26152"/>
        <dbReference type="ChEBI" id="CHEBI:15377"/>
        <dbReference type="ChEBI" id="CHEBI:15378"/>
        <dbReference type="ChEBI" id="CHEBI:15934"/>
        <dbReference type="ChEBI" id="CHEBI:43474"/>
        <dbReference type="ChEBI" id="CHEBI:58201"/>
        <dbReference type="ChEBI" id="CHEBI:58830"/>
        <dbReference type="EC" id="2.5.1.78"/>
    </reaction>
</comment>
<evidence type="ECO:0000313" key="8">
    <source>
        <dbReference type="EMBL" id="MEY8245798.1"/>
    </source>
</evidence>
<dbReference type="InterPro" id="IPR034964">
    <property type="entry name" value="LS"/>
</dbReference>
<feature type="binding site" evidence="7">
    <location>
        <position position="130"/>
    </location>
    <ligand>
        <name>(2S)-2-hydroxy-3-oxobutyl phosphate</name>
        <dbReference type="ChEBI" id="CHEBI:58830"/>
    </ligand>
</feature>
<keyword evidence="4 7" id="KW-0686">Riboflavin biosynthesis</keyword>
<evidence type="ECO:0000256" key="1">
    <source>
        <dbReference type="ARBA" id="ARBA00004917"/>
    </source>
</evidence>
<proteinExistence type="inferred from homology"/>
<feature type="binding site" evidence="7">
    <location>
        <begin position="83"/>
        <end position="85"/>
    </location>
    <ligand>
        <name>5-amino-6-(D-ribitylamino)uracil</name>
        <dbReference type="ChEBI" id="CHEBI:15934"/>
    </ligand>
</feature>
<reference evidence="8 9" key="1">
    <citation type="submission" date="2024-03" db="EMBL/GenBank/DDBJ databases">
        <title>Mouse gut bacterial collection (mGBC) of GemPharmatech.</title>
        <authorList>
            <person name="He Y."/>
            <person name="Dong L."/>
            <person name="Wu D."/>
            <person name="Gao X."/>
            <person name="Lin Z."/>
        </authorList>
    </citation>
    <scope>NUCLEOTIDE SEQUENCE [LARGE SCALE GENOMIC DNA]</scope>
    <source>
        <strain evidence="8 9">54-13</strain>
    </source>
</reference>
<feature type="binding site" evidence="7">
    <location>
        <begin position="88"/>
        <end position="89"/>
    </location>
    <ligand>
        <name>(2S)-2-hydroxy-3-oxobutyl phosphate</name>
        <dbReference type="ChEBI" id="CHEBI:58830"/>
    </ligand>
</feature>
<dbReference type="NCBIfam" id="TIGR00114">
    <property type="entry name" value="lumazine-synth"/>
    <property type="match status" value="1"/>
</dbReference>
<keyword evidence="9" id="KW-1185">Reference proteome</keyword>
<dbReference type="Pfam" id="PF00885">
    <property type="entry name" value="DMRL_synthase"/>
    <property type="match status" value="1"/>
</dbReference>
<evidence type="ECO:0000256" key="3">
    <source>
        <dbReference type="ARBA" id="ARBA00012664"/>
    </source>
</evidence>
<evidence type="ECO:0000313" key="9">
    <source>
        <dbReference type="Proteomes" id="UP001565200"/>
    </source>
</evidence>